<accession>A0ABC8JH95</accession>
<name>A0ABC8JH95_ERUVS</name>
<protein>
    <recommendedName>
        <fullName evidence="4">ATP synthase F0 subunit 8</fullName>
    </recommendedName>
</protein>
<reference evidence="2 3" key="1">
    <citation type="submission" date="2022-03" db="EMBL/GenBank/DDBJ databases">
        <authorList>
            <person name="Macdonald S."/>
            <person name="Ahmed S."/>
            <person name="Newling K."/>
        </authorList>
    </citation>
    <scope>NUCLEOTIDE SEQUENCE [LARGE SCALE GENOMIC DNA]</scope>
</reference>
<keyword evidence="1" id="KW-0812">Transmembrane</keyword>
<feature type="transmembrane region" description="Helical" evidence="1">
    <location>
        <begin position="6"/>
        <end position="24"/>
    </location>
</feature>
<proteinExistence type="predicted"/>
<keyword evidence="1" id="KW-1133">Transmembrane helix</keyword>
<sequence length="59" mass="7014">MANTFLYFVLMTAFLLCSVLKIWWETDSEEWLDKAFESGTALLRIGFDENQEYFESVYT</sequence>
<evidence type="ECO:0000313" key="2">
    <source>
        <dbReference type="EMBL" id="CAH8327404.1"/>
    </source>
</evidence>
<dbReference type="Proteomes" id="UP001642260">
    <property type="component" value="Unassembled WGS sequence"/>
</dbReference>
<evidence type="ECO:0008006" key="4">
    <source>
        <dbReference type="Google" id="ProtNLM"/>
    </source>
</evidence>
<organism evidence="2 3">
    <name type="scientific">Eruca vesicaria subsp. sativa</name>
    <name type="common">Garden rocket</name>
    <name type="synonym">Eruca sativa</name>
    <dbReference type="NCBI Taxonomy" id="29727"/>
    <lineage>
        <taxon>Eukaryota</taxon>
        <taxon>Viridiplantae</taxon>
        <taxon>Streptophyta</taxon>
        <taxon>Embryophyta</taxon>
        <taxon>Tracheophyta</taxon>
        <taxon>Spermatophyta</taxon>
        <taxon>Magnoliopsida</taxon>
        <taxon>eudicotyledons</taxon>
        <taxon>Gunneridae</taxon>
        <taxon>Pentapetalae</taxon>
        <taxon>rosids</taxon>
        <taxon>malvids</taxon>
        <taxon>Brassicales</taxon>
        <taxon>Brassicaceae</taxon>
        <taxon>Brassiceae</taxon>
        <taxon>Eruca</taxon>
    </lineage>
</organism>
<gene>
    <name evidence="2" type="ORF">ERUC_LOCUS11074</name>
</gene>
<evidence type="ECO:0000313" key="3">
    <source>
        <dbReference type="Proteomes" id="UP001642260"/>
    </source>
</evidence>
<dbReference type="EMBL" id="CAKOAT010107932">
    <property type="protein sequence ID" value="CAH8327404.1"/>
    <property type="molecule type" value="Genomic_DNA"/>
</dbReference>
<comment type="caution">
    <text evidence="2">The sequence shown here is derived from an EMBL/GenBank/DDBJ whole genome shotgun (WGS) entry which is preliminary data.</text>
</comment>
<keyword evidence="3" id="KW-1185">Reference proteome</keyword>
<evidence type="ECO:0000256" key="1">
    <source>
        <dbReference type="SAM" id="Phobius"/>
    </source>
</evidence>
<dbReference type="AlphaFoldDB" id="A0ABC8JH95"/>
<keyword evidence="1" id="KW-0472">Membrane</keyword>